<name>A0A4Z0NI56_9HYPH</name>
<organism evidence="2 3">
    <name type="scientific">Methylobacterium nonmethylotrophicum</name>
    <dbReference type="NCBI Taxonomy" id="1141884"/>
    <lineage>
        <taxon>Bacteria</taxon>
        <taxon>Pseudomonadati</taxon>
        <taxon>Pseudomonadota</taxon>
        <taxon>Alphaproteobacteria</taxon>
        <taxon>Hyphomicrobiales</taxon>
        <taxon>Methylobacteriaceae</taxon>
        <taxon>Methylobacterium</taxon>
    </lineage>
</organism>
<dbReference type="Proteomes" id="UP000297535">
    <property type="component" value="Unassembled WGS sequence"/>
</dbReference>
<gene>
    <name evidence="2" type="ORF">EU555_28520</name>
</gene>
<dbReference type="EMBL" id="SRLB01000030">
    <property type="protein sequence ID" value="TGD95364.1"/>
    <property type="molecule type" value="Genomic_DNA"/>
</dbReference>
<evidence type="ECO:0000313" key="2">
    <source>
        <dbReference type="EMBL" id="TGD95364.1"/>
    </source>
</evidence>
<evidence type="ECO:0000313" key="3">
    <source>
        <dbReference type="Proteomes" id="UP000297535"/>
    </source>
</evidence>
<dbReference type="AlphaFoldDB" id="A0A4Z0NI56"/>
<keyword evidence="3" id="KW-1185">Reference proteome</keyword>
<feature type="region of interest" description="Disordered" evidence="1">
    <location>
        <begin position="19"/>
        <end position="40"/>
    </location>
</feature>
<comment type="caution">
    <text evidence="2">The sequence shown here is derived from an EMBL/GenBank/DDBJ whole genome shotgun (WGS) entry which is preliminary data.</text>
</comment>
<protein>
    <submittedName>
        <fullName evidence="2">Uncharacterized protein</fullName>
    </submittedName>
</protein>
<feature type="compositionally biased region" description="Basic and acidic residues" evidence="1">
    <location>
        <begin position="30"/>
        <end position="40"/>
    </location>
</feature>
<dbReference type="RefSeq" id="WP_135418764.1">
    <property type="nucleotide sequence ID" value="NZ_SRLB01000030.1"/>
</dbReference>
<proteinExistence type="predicted"/>
<sequence>MTLAIEQLGLRARGWRFPLKGNSESGQEGACHRPSADHDGRRDHLVEAVVDAGDEPLGLVACDIATEPLVPEVSEEKADHLSVRVHAASPSCDFPTLRLPK</sequence>
<evidence type="ECO:0000256" key="1">
    <source>
        <dbReference type="SAM" id="MobiDB-lite"/>
    </source>
</evidence>
<accession>A0A4Z0NI56</accession>
<reference evidence="2 3" key="1">
    <citation type="submission" date="2019-04" db="EMBL/GenBank/DDBJ databases">
        <authorList>
            <person name="Feng G."/>
            <person name="Zhu H."/>
        </authorList>
    </citation>
    <scope>NUCLEOTIDE SEQUENCE [LARGE SCALE GENOMIC DNA]</scope>
    <source>
        <strain evidence="2 3">6HR-1</strain>
    </source>
</reference>